<comment type="caution">
    <text evidence="1">The sequence shown here is derived from an EMBL/GenBank/DDBJ whole genome shotgun (WGS) entry which is preliminary data.</text>
</comment>
<gene>
    <name evidence="1" type="ORF">SNAT2548_LOCUS5084</name>
</gene>
<dbReference type="OrthoDB" id="439192at2759"/>
<dbReference type="Proteomes" id="UP000604046">
    <property type="component" value="Unassembled WGS sequence"/>
</dbReference>
<evidence type="ECO:0000313" key="1">
    <source>
        <dbReference type="EMBL" id="CAE7191849.1"/>
    </source>
</evidence>
<proteinExistence type="predicted"/>
<dbReference type="EMBL" id="CAJNDS010000319">
    <property type="protein sequence ID" value="CAE7191849.1"/>
    <property type="molecule type" value="Genomic_DNA"/>
</dbReference>
<name>A0A812J0R4_9DINO</name>
<evidence type="ECO:0000313" key="2">
    <source>
        <dbReference type="Proteomes" id="UP000604046"/>
    </source>
</evidence>
<accession>A0A812J0R4</accession>
<dbReference type="AlphaFoldDB" id="A0A812J0R4"/>
<reference evidence="1" key="1">
    <citation type="submission" date="2021-02" db="EMBL/GenBank/DDBJ databases">
        <authorList>
            <person name="Dougan E. K."/>
            <person name="Rhodes N."/>
            <person name="Thang M."/>
            <person name="Chan C."/>
        </authorList>
    </citation>
    <scope>NUCLEOTIDE SEQUENCE</scope>
</reference>
<organism evidence="1 2">
    <name type="scientific">Symbiodinium natans</name>
    <dbReference type="NCBI Taxonomy" id="878477"/>
    <lineage>
        <taxon>Eukaryota</taxon>
        <taxon>Sar</taxon>
        <taxon>Alveolata</taxon>
        <taxon>Dinophyceae</taxon>
        <taxon>Suessiales</taxon>
        <taxon>Symbiodiniaceae</taxon>
        <taxon>Symbiodinium</taxon>
    </lineage>
</organism>
<protein>
    <submittedName>
        <fullName evidence="1">Uncharacterized protein</fullName>
    </submittedName>
</protein>
<keyword evidence="2" id="KW-1185">Reference proteome</keyword>
<sequence>MANVDIFLGLADTEVNKAVSWLEDAPRRRMLLSIANGRIFLMATVPLDWPPLIFFVHMYGWKRKRAMDGTSANGFGFGCHNPTVPSHHRCDTDHLDFAFSCPGSASTPRAIGPTGSWNLSARSWPLPLPPPPRRLVFGAILSASVTRPVFRFLHPRRSVRSIGSFACLLLFCLTYRACPTCRAYGCHLHLCRFSSLWAPRLFVASPTPTGQCTFSLNFAIMSSQDEPMSDARFYQIRDAADGPLWAALTKDRSFASARQILSHNWKARWSTIRLENDLVKTLLDALAQHPQERALFVHNLAEMSPEPESEELPLAEAPSNSRGQSADFGACAEKYWQQRRSWLLSATKAPRYRPPFSLLQAGFPVLPVQSFLQDLPVREGQRAFGEKGALVHSLHLNMEHFTCPLLYITLKGLQQLAFSCPRAGHMDRSDEVAFLREEVSRLRHQVAILQGDLSGAHLTTEGLLTRVLALEQSSSGHTVRLSDMEADLELCNTRLAEVQASLCAVIQGIGSVLCSVLRQLGNREKASEVRERSASYCLNGQYIHYVCRSQKCISLSSMESEYYSAVGSSCQGLFMKAVVEFMSRSPCDLIVNVDNQSCKAFCLRQGVTKASKHFEGRLLWLQDAVQQKRLIMKYVSTHANLGDIHTKPLSPARLQSLLFLHDFVDMHDRPVGSEEWDRTDESQAG</sequence>
<dbReference type="CDD" id="cd09272">
    <property type="entry name" value="RNase_HI_RT_Ty1"/>
    <property type="match status" value="1"/>
</dbReference>